<dbReference type="EMBL" id="JAZDWU010000009">
    <property type="protein sequence ID" value="KAK9991820.1"/>
    <property type="molecule type" value="Genomic_DNA"/>
</dbReference>
<evidence type="ECO:0000313" key="3">
    <source>
        <dbReference type="Proteomes" id="UP001459277"/>
    </source>
</evidence>
<dbReference type="AlphaFoldDB" id="A0AAW2C0K7"/>
<sequence>MSRKYPTKVISPIIDSMADARVEILIDEATHRWNHSVIDGVFIPEEAELIKSLPLPQQGVEDRLFWPFTQTGTYTSKSGYRFLKSKDESSDSSARAVEDRELWQGIWSLQRACRNSLPSKENLVRRTVIENPLCDRCSCANESALHALWSCGELDVVWEDLTLWNCRNSLSFITFKELLSWLIKHQHHLELFLVTVWSIWTQRNQVRLNKPSCSPHLISQLAKERLQEFQAVNPHPSSIRSAPPTVQKWKPPDHELVKINCDRARFAKENRAGIGVVIRNSEGLVLGSLSKLVLQAYSPLEIEVMAATTALDFASDLGFQRAILEIDSLVLVKVLSDHTEFFSTVDLVLDEIGHKVNFFNELHYSHVKREGNIVAHILARHAIRVSDVVVWMEDVPPPLFPVLLADIAGFS</sequence>
<feature type="domain" description="RNase H type-1" evidence="1">
    <location>
        <begin position="267"/>
        <end position="382"/>
    </location>
</feature>
<dbReference type="CDD" id="cd06222">
    <property type="entry name" value="RNase_H_like"/>
    <property type="match status" value="1"/>
</dbReference>
<organism evidence="2 3">
    <name type="scientific">Lithocarpus litseifolius</name>
    <dbReference type="NCBI Taxonomy" id="425828"/>
    <lineage>
        <taxon>Eukaryota</taxon>
        <taxon>Viridiplantae</taxon>
        <taxon>Streptophyta</taxon>
        <taxon>Embryophyta</taxon>
        <taxon>Tracheophyta</taxon>
        <taxon>Spermatophyta</taxon>
        <taxon>Magnoliopsida</taxon>
        <taxon>eudicotyledons</taxon>
        <taxon>Gunneridae</taxon>
        <taxon>Pentapetalae</taxon>
        <taxon>rosids</taxon>
        <taxon>fabids</taxon>
        <taxon>Fagales</taxon>
        <taxon>Fagaceae</taxon>
        <taxon>Lithocarpus</taxon>
    </lineage>
</organism>
<proteinExistence type="predicted"/>
<dbReference type="InterPro" id="IPR012337">
    <property type="entry name" value="RNaseH-like_sf"/>
</dbReference>
<dbReference type="Pfam" id="PF13456">
    <property type="entry name" value="RVT_3"/>
    <property type="match status" value="1"/>
</dbReference>
<dbReference type="GO" id="GO:0003676">
    <property type="term" value="F:nucleic acid binding"/>
    <property type="evidence" value="ECO:0007669"/>
    <property type="project" value="InterPro"/>
</dbReference>
<dbReference type="InterPro" id="IPR036397">
    <property type="entry name" value="RNaseH_sf"/>
</dbReference>
<dbReference type="GO" id="GO:0004523">
    <property type="term" value="F:RNA-DNA hybrid ribonuclease activity"/>
    <property type="evidence" value="ECO:0007669"/>
    <property type="project" value="InterPro"/>
</dbReference>
<dbReference type="InterPro" id="IPR052929">
    <property type="entry name" value="RNase_H-like_EbsB-rel"/>
</dbReference>
<dbReference type="PANTHER" id="PTHR47074">
    <property type="entry name" value="BNAC02G40300D PROTEIN"/>
    <property type="match status" value="1"/>
</dbReference>
<dbReference type="Proteomes" id="UP001459277">
    <property type="component" value="Unassembled WGS sequence"/>
</dbReference>
<evidence type="ECO:0000259" key="1">
    <source>
        <dbReference type="Pfam" id="PF13456"/>
    </source>
</evidence>
<protein>
    <recommendedName>
        <fullName evidence="1">RNase H type-1 domain-containing protein</fullName>
    </recommendedName>
</protein>
<name>A0AAW2C0K7_9ROSI</name>
<dbReference type="InterPro" id="IPR044730">
    <property type="entry name" value="RNase_H-like_dom_plant"/>
</dbReference>
<evidence type="ECO:0000313" key="2">
    <source>
        <dbReference type="EMBL" id="KAK9991820.1"/>
    </source>
</evidence>
<dbReference type="SUPFAM" id="SSF53098">
    <property type="entry name" value="Ribonuclease H-like"/>
    <property type="match status" value="1"/>
</dbReference>
<dbReference type="InterPro" id="IPR002156">
    <property type="entry name" value="RNaseH_domain"/>
</dbReference>
<keyword evidence="3" id="KW-1185">Reference proteome</keyword>
<reference evidence="2 3" key="1">
    <citation type="submission" date="2024-01" db="EMBL/GenBank/DDBJ databases">
        <title>A telomere-to-telomere, gap-free genome of sweet tea (Lithocarpus litseifolius).</title>
        <authorList>
            <person name="Zhou J."/>
        </authorList>
    </citation>
    <scope>NUCLEOTIDE SEQUENCE [LARGE SCALE GENOMIC DNA]</scope>
    <source>
        <strain evidence="2">Zhou-2022a</strain>
        <tissue evidence="2">Leaf</tissue>
    </source>
</reference>
<gene>
    <name evidence="2" type="ORF">SO802_026805</name>
</gene>
<accession>A0AAW2C0K7</accession>
<comment type="caution">
    <text evidence="2">The sequence shown here is derived from an EMBL/GenBank/DDBJ whole genome shotgun (WGS) entry which is preliminary data.</text>
</comment>
<dbReference type="Gene3D" id="3.30.420.10">
    <property type="entry name" value="Ribonuclease H-like superfamily/Ribonuclease H"/>
    <property type="match status" value="1"/>
</dbReference>
<dbReference type="PANTHER" id="PTHR47074:SF48">
    <property type="entry name" value="POLYNUCLEOTIDYL TRANSFERASE, RIBONUCLEASE H-LIKE SUPERFAMILY PROTEIN"/>
    <property type="match status" value="1"/>
</dbReference>